<keyword evidence="1" id="KW-0677">Repeat</keyword>
<gene>
    <name evidence="3" type="ORF">GCM10009864_07410</name>
</gene>
<evidence type="ECO:0000259" key="2">
    <source>
        <dbReference type="PROSITE" id="PS51903"/>
    </source>
</evidence>
<evidence type="ECO:0000256" key="1">
    <source>
        <dbReference type="PROSITE-ProRule" id="PRU01251"/>
    </source>
</evidence>
<dbReference type="RefSeq" id="WP_344573395.1">
    <property type="nucleotide sequence ID" value="NZ_BAAARK010000001.1"/>
</dbReference>
<dbReference type="GO" id="GO:0006508">
    <property type="term" value="P:proteolysis"/>
    <property type="evidence" value="ECO:0007669"/>
    <property type="project" value="UniProtKB-KW"/>
</dbReference>
<dbReference type="Proteomes" id="UP001500994">
    <property type="component" value="Unassembled WGS sequence"/>
</dbReference>
<comment type="caution">
    <text evidence="3">The sequence shown here is derived from an EMBL/GenBank/DDBJ whole genome shotgun (WGS) entry which is preliminary data.</text>
</comment>
<keyword evidence="3" id="KW-0378">Hydrolase</keyword>
<dbReference type="GO" id="GO:0008233">
    <property type="term" value="F:peptidase activity"/>
    <property type="evidence" value="ECO:0007669"/>
    <property type="project" value="UniProtKB-KW"/>
</dbReference>
<accession>A0ABP6DK99</accession>
<dbReference type="InterPro" id="IPR004176">
    <property type="entry name" value="Clp_R_N"/>
</dbReference>
<proteinExistence type="predicted"/>
<keyword evidence="4" id="KW-1185">Reference proteome</keyword>
<dbReference type="PROSITE" id="PS51903">
    <property type="entry name" value="CLP_R"/>
    <property type="match status" value="1"/>
</dbReference>
<feature type="domain" description="Clp R" evidence="2">
    <location>
        <begin position="98"/>
        <end position="242"/>
    </location>
</feature>
<evidence type="ECO:0000313" key="3">
    <source>
        <dbReference type="EMBL" id="GAA2647119.1"/>
    </source>
</evidence>
<reference evidence="4" key="1">
    <citation type="journal article" date="2019" name="Int. J. Syst. Evol. Microbiol.">
        <title>The Global Catalogue of Microorganisms (GCM) 10K type strain sequencing project: providing services to taxonomists for standard genome sequencing and annotation.</title>
        <authorList>
            <consortium name="The Broad Institute Genomics Platform"/>
            <consortium name="The Broad Institute Genome Sequencing Center for Infectious Disease"/>
            <person name="Wu L."/>
            <person name="Ma J."/>
        </authorList>
    </citation>
    <scope>NUCLEOTIDE SEQUENCE [LARGE SCALE GENOMIC DNA]</scope>
    <source>
        <strain evidence="4">JCM 16374</strain>
    </source>
</reference>
<sequence length="253" mass="27179">MTDPARMTHPVRLDDLIEVIKKTHSDVLEQLSDAVIAADHLGEVADHLIGHFVDQARRSGASWTDIGKSMGVTKQAAQKRFVPKASGAGSDLDPSQGFSRFTERARNVVIGAQNEAHAARNDEIRPEHLVLGLLREPQALAVRALADQGVTPEALREAVTATLPPAAETLPALTPFDVQCRKALELTYREALRLGHNYIGTEHLLLALLEQENGSGPLTDLGVEKAAAEAFIGEAVAAILAARQQQGEDTEGQ</sequence>
<name>A0ABP6DK99_9ACTN</name>
<dbReference type="InterPro" id="IPR036628">
    <property type="entry name" value="Clp_N_dom_sf"/>
</dbReference>
<keyword evidence="3" id="KW-0645">Protease</keyword>
<organism evidence="3 4">
    <name type="scientific">Streptomyces lunalinharesii</name>
    <dbReference type="NCBI Taxonomy" id="333384"/>
    <lineage>
        <taxon>Bacteria</taxon>
        <taxon>Bacillati</taxon>
        <taxon>Actinomycetota</taxon>
        <taxon>Actinomycetes</taxon>
        <taxon>Kitasatosporales</taxon>
        <taxon>Streptomycetaceae</taxon>
        <taxon>Streptomyces</taxon>
    </lineage>
</organism>
<dbReference type="Gene3D" id="1.10.1780.10">
    <property type="entry name" value="Clp, N-terminal domain"/>
    <property type="match status" value="1"/>
</dbReference>
<dbReference type="Pfam" id="PF02861">
    <property type="entry name" value="Clp_N"/>
    <property type="match status" value="1"/>
</dbReference>
<protein>
    <submittedName>
        <fullName evidence="3">Clp protease N-terminal domain-containing protein</fullName>
    </submittedName>
</protein>
<dbReference type="EMBL" id="BAAARK010000001">
    <property type="protein sequence ID" value="GAA2647119.1"/>
    <property type="molecule type" value="Genomic_DNA"/>
</dbReference>
<evidence type="ECO:0000313" key="4">
    <source>
        <dbReference type="Proteomes" id="UP001500994"/>
    </source>
</evidence>
<dbReference type="SUPFAM" id="SSF81923">
    <property type="entry name" value="Double Clp-N motif"/>
    <property type="match status" value="1"/>
</dbReference>